<evidence type="ECO:0000313" key="7">
    <source>
        <dbReference type="Proteomes" id="UP000463051"/>
    </source>
</evidence>
<dbReference type="Gene3D" id="2.60.40.10">
    <property type="entry name" value="Immunoglobulins"/>
    <property type="match status" value="3"/>
</dbReference>
<evidence type="ECO:0000313" key="6">
    <source>
        <dbReference type="EMBL" id="MRN53825.1"/>
    </source>
</evidence>
<dbReference type="PANTHER" id="PTHR42535:SF2">
    <property type="entry name" value="CHROMOSOME UNDETERMINED SCAFFOLD_146, WHOLE GENOME SHOTGUN SEQUENCE"/>
    <property type="match status" value="1"/>
</dbReference>
<dbReference type="SUPFAM" id="SSF49265">
    <property type="entry name" value="Fibronectin type III"/>
    <property type="match status" value="2"/>
</dbReference>
<dbReference type="InterPro" id="IPR013320">
    <property type="entry name" value="ConA-like_dom_sf"/>
</dbReference>
<dbReference type="SMART" id="SM00282">
    <property type="entry name" value="LamG"/>
    <property type="match status" value="3"/>
</dbReference>
<dbReference type="SUPFAM" id="SSF49899">
    <property type="entry name" value="Concanavalin A-like lectins/glucanases"/>
    <property type="match status" value="3"/>
</dbReference>
<keyword evidence="3" id="KW-1015">Disulfide bond</keyword>
<accession>A0A7X2H5J0</accession>
<dbReference type="SMART" id="SM00060">
    <property type="entry name" value="FN3"/>
    <property type="match status" value="3"/>
</dbReference>
<dbReference type="Pfam" id="PF00041">
    <property type="entry name" value="fn3"/>
    <property type="match status" value="1"/>
</dbReference>
<dbReference type="GO" id="GO:0042995">
    <property type="term" value="C:cell projection"/>
    <property type="evidence" value="ECO:0007669"/>
    <property type="project" value="UniProtKB-SubCell"/>
</dbReference>
<sequence length="1492" mass="158310">MDQVINRRGSHRIFIWFLCFVLSSAGFLGLGFAGKVNAAVSPLITSYKPQVQNVNVNVSYVDSSGNTISGVIHHPGIAITQADLDNMRDHARAGDEPWNTAFNAFASDTQSSKTPRIYYESGNDIFVNIRGPWAFTDANGVYWSDPSEYVGTRANTDSETAFKQAVMWYITGDETYRANAMSIIRSYSAIQSVVPHTSFRFATMTYLLAAASEILRYSDTPTGNLKWTATDTANFINMMNLCSVTYNAHTFFMNQHQFGVMGTIARAVFTNDLQLYAEAVEATMVNDSGNPGGRNGSIKYQMRLMTANEITGEALSPSDQHVQLMEMGRDVGHSYADIAGLSTLAQTIYAQGTKVDPVNGTMSGAANAVNPFNFLDDRLLAGTTYALKYHLGYDVLWTPAYSDGYTAGSAYFDSINADGRGRIDAFFSVLYNYYKYVEQRDMSANKYKYLAYAYETRMPEVASKDYPLATLLYTPDAAKTVGMSNQKVLSAITGLSATKAGSSTINLSWTTVQGALGYNLYRSTEPEGGFVKLNSEPITGTAYSNTGLIPNTIYYYKIEVAGGQTSPIISETTGGDGTPYLDASNYTLMVNETHYTRLRAVSADNSSQDLTSQAVYSSSDSAVATVDAVGTVRGTNPGLTTITVTYNGNSYNAIVRVVRDVSLITWYEFDETSGTTAADSSGFGNNATIVGGSNATWTSGKAGNAISLGGTNTTATYVALPSNVIDNLNSMTFAAWVKASNTSDAVSLFTAGPAAAAVPTKYMMMLLNGSRFSMTASGNTAEQNISAGGNLTANMWKHVAVTLSGSTGILYIDGVQAATNTSMTIKPSDLAPTTAGNFIGKSEWTGDKYLKGQIDDFRIYNRALNSSEITNVVSGQNLPTVPLTPSDVSAAATDYSTINLSWSAAAGATGYQVFMSESSAVNAIYQKMNTDSITGTSYTFTGLKKGRTYYFYVKSVNALGGSSPSAIASATTPNAAPDSSLIIWYKFDETGGTTVPDSSGKGNNGIVIGGSNATWATGKSGNAITFGGASTDAAYVSLPGNLTDDLSSMTFAAWVKSSNTSDAVSLFTAGPPAASVPTKYMMMLLNGSRFSITASGNTSEQNISKGGNLANNTWKHVAVTLSGSTGILYIDGVEAARNSAMTLKPSDLKPTDSGNFIGKSEWNGDKYLKGQVDDFRIYNRAISASEIVSVMNGQTLAMPAVPTALSSKNISGLTVNLNWETASNATGYNIKRSSASGGPYTTVAAGVIGASYADSGLNVGARYYYVVSAVNPDHESANSAETSVTLPIAQLKFNETGGTAAADATGNGLNGTLTGSILWASGKSGNSVKLEGTNGYVALPAGVVSSADTATVAAWVYLDSTNNWMRIFDFGSGTSTYMFLTPKNATNGKIRFAIKNNSSSEQIIDGSSALETGSWHHMAVVLNGATGIIYIDGVSVGSNSAMTIKPSDMGSTTQNWIGRSQYNDPYLMGRIDDFRIYNKVLTAADISALAQY</sequence>
<dbReference type="InterPro" id="IPR001791">
    <property type="entry name" value="Laminin_G"/>
</dbReference>
<dbReference type="InterPro" id="IPR003961">
    <property type="entry name" value="FN3_dom"/>
</dbReference>
<keyword evidence="4" id="KW-0966">Cell projection</keyword>
<dbReference type="InterPro" id="IPR008929">
    <property type="entry name" value="Chondroitin_lyas"/>
</dbReference>
<dbReference type="PROSITE" id="PS50853">
    <property type="entry name" value="FN3"/>
    <property type="match status" value="3"/>
</dbReference>
<dbReference type="SMART" id="SM00635">
    <property type="entry name" value="BID_2"/>
    <property type="match status" value="1"/>
</dbReference>
<dbReference type="SUPFAM" id="SSF49373">
    <property type="entry name" value="Invasin/intimin cell-adhesion fragments"/>
    <property type="match status" value="1"/>
</dbReference>
<feature type="domain" description="Fibronectin type-III" evidence="5">
    <location>
        <begin position="491"/>
        <end position="576"/>
    </location>
</feature>
<reference evidence="6 7" key="1">
    <citation type="submission" date="2019-11" db="EMBL/GenBank/DDBJ databases">
        <title>Paenibacillus monticola sp. nov., a novel PGPR strain isolated from mountain sample in China.</title>
        <authorList>
            <person name="Zhao Q."/>
            <person name="Li H.-P."/>
            <person name="Zhang J.-L."/>
        </authorList>
    </citation>
    <scope>NUCLEOTIDE SEQUENCE [LARGE SCALE GENOMIC DNA]</scope>
    <source>
        <strain evidence="6 7">LC-T2</strain>
    </source>
</reference>
<dbReference type="SMART" id="SM00560">
    <property type="entry name" value="LamGL"/>
    <property type="match status" value="2"/>
</dbReference>
<dbReference type="Gene3D" id="2.60.40.1080">
    <property type="match status" value="1"/>
</dbReference>
<feature type="domain" description="Fibronectin type-III" evidence="5">
    <location>
        <begin position="884"/>
        <end position="975"/>
    </location>
</feature>
<evidence type="ECO:0000259" key="5">
    <source>
        <dbReference type="PROSITE" id="PS50853"/>
    </source>
</evidence>
<dbReference type="Pfam" id="PF02368">
    <property type="entry name" value="Big_2"/>
    <property type="match status" value="1"/>
</dbReference>
<dbReference type="Gene3D" id="1.50.10.100">
    <property type="entry name" value="Chondroitin AC/alginate lyase"/>
    <property type="match status" value="1"/>
</dbReference>
<dbReference type="PANTHER" id="PTHR42535">
    <property type="entry name" value="OOKINETE PROTEIN, PUTATIVE-RELATED"/>
    <property type="match status" value="1"/>
</dbReference>
<name>A0A7X2H5J0_9BACL</name>
<evidence type="ECO:0000256" key="2">
    <source>
        <dbReference type="ARBA" id="ARBA00022729"/>
    </source>
</evidence>
<dbReference type="InterPro" id="IPR003343">
    <property type="entry name" value="Big_2"/>
</dbReference>
<gene>
    <name evidence="6" type="ORF">GJB61_12575</name>
</gene>
<feature type="domain" description="Fibronectin type-III" evidence="5">
    <location>
        <begin position="1201"/>
        <end position="1289"/>
    </location>
</feature>
<keyword evidence="7" id="KW-1185">Reference proteome</keyword>
<organism evidence="6 7">
    <name type="scientific">Paenibacillus monticola</name>
    <dbReference type="NCBI Taxonomy" id="2666075"/>
    <lineage>
        <taxon>Bacteria</taxon>
        <taxon>Bacillati</taxon>
        <taxon>Bacillota</taxon>
        <taxon>Bacilli</taxon>
        <taxon>Bacillales</taxon>
        <taxon>Paenibacillaceae</taxon>
        <taxon>Paenibacillus</taxon>
    </lineage>
</organism>
<evidence type="ECO:0000256" key="4">
    <source>
        <dbReference type="ARBA" id="ARBA00023273"/>
    </source>
</evidence>
<comment type="caution">
    <text evidence="6">The sequence shown here is derived from an EMBL/GenBank/DDBJ whole genome shotgun (WGS) entry which is preliminary data.</text>
</comment>
<dbReference type="EMBL" id="WJXB01000003">
    <property type="protein sequence ID" value="MRN53825.1"/>
    <property type="molecule type" value="Genomic_DNA"/>
</dbReference>
<proteinExistence type="predicted"/>
<comment type="subcellular location">
    <subcellularLocation>
        <location evidence="1">Cell projection</location>
    </subcellularLocation>
</comment>
<dbReference type="InterPro" id="IPR008964">
    <property type="entry name" value="Invasin/intimin_cell_adhesion"/>
</dbReference>
<dbReference type="InterPro" id="IPR036116">
    <property type="entry name" value="FN3_sf"/>
</dbReference>
<dbReference type="RefSeq" id="WP_154118807.1">
    <property type="nucleotide sequence ID" value="NZ_WJXB01000003.1"/>
</dbReference>
<evidence type="ECO:0000256" key="3">
    <source>
        <dbReference type="ARBA" id="ARBA00023157"/>
    </source>
</evidence>
<dbReference type="Gene3D" id="2.60.120.200">
    <property type="match status" value="3"/>
</dbReference>
<dbReference type="InterPro" id="IPR006558">
    <property type="entry name" value="LamG-like"/>
</dbReference>
<dbReference type="Pfam" id="PF13385">
    <property type="entry name" value="Laminin_G_3"/>
    <property type="match status" value="3"/>
</dbReference>
<evidence type="ECO:0000256" key="1">
    <source>
        <dbReference type="ARBA" id="ARBA00004316"/>
    </source>
</evidence>
<protein>
    <recommendedName>
        <fullName evidence="5">Fibronectin type-III domain-containing protein</fullName>
    </recommendedName>
</protein>
<dbReference type="SUPFAM" id="SSF48230">
    <property type="entry name" value="Chondroitin AC/alginate lyase"/>
    <property type="match status" value="1"/>
</dbReference>
<keyword evidence="2" id="KW-0732">Signal</keyword>
<dbReference type="InterPro" id="IPR013783">
    <property type="entry name" value="Ig-like_fold"/>
</dbReference>
<dbReference type="Proteomes" id="UP000463051">
    <property type="component" value="Unassembled WGS sequence"/>
</dbReference>
<dbReference type="CDD" id="cd00063">
    <property type="entry name" value="FN3"/>
    <property type="match status" value="3"/>
</dbReference>